<dbReference type="InterPro" id="IPR037038">
    <property type="entry name" value="HepT-like_sf"/>
</dbReference>
<reference evidence="2" key="1">
    <citation type="submission" date="2020-06" db="EMBL/GenBank/DDBJ databases">
        <title>Unique genomic features of the anaerobic methanotrophic archaea.</title>
        <authorList>
            <person name="Chadwick G.L."/>
            <person name="Skennerton C.T."/>
            <person name="Laso-Perez R."/>
            <person name="Leu A.O."/>
            <person name="Speth D.R."/>
            <person name="Yu H."/>
            <person name="Morgan-Lang C."/>
            <person name="Hatzenpichler R."/>
            <person name="Goudeau D."/>
            <person name="Malmstrom R."/>
            <person name="Brazelton W.J."/>
            <person name="Woyke T."/>
            <person name="Hallam S.J."/>
            <person name="Tyson G.W."/>
            <person name="Wegener G."/>
            <person name="Boetius A."/>
            <person name="Orphan V."/>
        </authorList>
    </citation>
    <scope>NUCLEOTIDE SEQUENCE</scope>
</reference>
<evidence type="ECO:0000313" key="2">
    <source>
        <dbReference type="EMBL" id="QNO47697.1"/>
    </source>
</evidence>
<organism evidence="2">
    <name type="scientific">Candidatus Methanogaster sp. ANME-2c ERB4</name>
    <dbReference type="NCBI Taxonomy" id="2759911"/>
    <lineage>
        <taxon>Archaea</taxon>
        <taxon>Methanobacteriati</taxon>
        <taxon>Methanobacteriota</taxon>
        <taxon>Stenosarchaea group</taxon>
        <taxon>Methanomicrobia</taxon>
        <taxon>Methanosarcinales</taxon>
        <taxon>ANME-2 cluster</taxon>
        <taxon>Candidatus Methanogasteraceae</taxon>
        <taxon>Candidatus Methanogaster</taxon>
    </lineage>
</organism>
<feature type="domain" description="HepT-like" evidence="1">
    <location>
        <begin position="4"/>
        <end position="71"/>
    </location>
</feature>
<protein>
    <recommendedName>
        <fullName evidence="1">HepT-like domain-containing protein</fullName>
    </recommendedName>
</protein>
<gene>
    <name evidence="2" type="ORF">FJIOJMEM_00023</name>
</gene>
<dbReference type="Gene3D" id="1.20.120.580">
    <property type="entry name" value="bsu32300-like"/>
    <property type="match status" value="1"/>
</dbReference>
<sequence>MSGTWHKDLPYLLASMGIVSEELSDELYRYLTFRHFFVHAYGFMIEETHLEDIVNNIPEIWSQFLSETDNYPKA</sequence>
<evidence type="ECO:0000259" key="1">
    <source>
        <dbReference type="Pfam" id="PF20797"/>
    </source>
</evidence>
<accession>A0A7G9YI63</accession>
<dbReference type="Pfam" id="PF20797">
    <property type="entry name" value="HepT-like_2"/>
    <property type="match status" value="1"/>
</dbReference>
<proteinExistence type="predicted"/>
<dbReference type="InterPro" id="IPR048769">
    <property type="entry name" value="HepT-like_dom"/>
</dbReference>
<dbReference type="EMBL" id="MT631271">
    <property type="protein sequence ID" value="QNO47697.1"/>
    <property type="molecule type" value="Genomic_DNA"/>
</dbReference>
<name>A0A7G9YI63_9EURY</name>
<dbReference type="AlphaFoldDB" id="A0A7G9YI63"/>